<evidence type="ECO:0000313" key="1">
    <source>
        <dbReference type="EMBL" id="KAJ8341997.1"/>
    </source>
</evidence>
<protein>
    <submittedName>
        <fullName evidence="1">Uncharacterized protein</fullName>
    </submittedName>
</protein>
<organism evidence="1 2">
    <name type="scientific">Synaphobranchus kaupii</name>
    <name type="common">Kaup's arrowtooth eel</name>
    <dbReference type="NCBI Taxonomy" id="118154"/>
    <lineage>
        <taxon>Eukaryota</taxon>
        <taxon>Metazoa</taxon>
        <taxon>Chordata</taxon>
        <taxon>Craniata</taxon>
        <taxon>Vertebrata</taxon>
        <taxon>Euteleostomi</taxon>
        <taxon>Actinopterygii</taxon>
        <taxon>Neopterygii</taxon>
        <taxon>Teleostei</taxon>
        <taxon>Anguilliformes</taxon>
        <taxon>Synaphobranchidae</taxon>
        <taxon>Synaphobranchus</taxon>
    </lineage>
</organism>
<gene>
    <name evidence="1" type="ORF">SKAU_G00319250</name>
</gene>
<dbReference type="EMBL" id="JAINUF010000014">
    <property type="protein sequence ID" value="KAJ8341997.1"/>
    <property type="molecule type" value="Genomic_DNA"/>
</dbReference>
<evidence type="ECO:0000313" key="2">
    <source>
        <dbReference type="Proteomes" id="UP001152622"/>
    </source>
</evidence>
<keyword evidence="2" id="KW-1185">Reference proteome</keyword>
<reference evidence="1" key="1">
    <citation type="journal article" date="2023" name="Science">
        <title>Genome structures resolve the early diversification of teleost fishes.</title>
        <authorList>
            <person name="Parey E."/>
            <person name="Louis A."/>
            <person name="Montfort J."/>
            <person name="Bouchez O."/>
            <person name="Roques C."/>
            <person name="Iampietro C."/>
            <person name="Lluch J."/>
            <person name="Castinel A."/>
            <person name="Donnadieu C."/>
            <person name="Desvignes T."/>
            <person name="Floi Bucao C."/>
            <person name="Jouanno E."/>
            <person name="Wen M."/>
            <person name="Mejri S."/>
            <person name="Dirks R."/>
            <person name="Jansen H."/>
            <person name="Henkel C."/>
            <person name="Chen W.J."/>
            <person name="Zahm M."/>
            <person name="Cabau C."/>
            <person name="Klopp C."/>
            <person name="Thompson A.W."/>
            <person name="Robinson-Rechavi M."/>
            <person name="Braasch I."/>
            <person name="Lecointre G."/>
            <person name="Bobe J."/>
            <person name="Postlethwait J.H."/>
            <person name="Berthelot C."/>
            <person name="Roest Crollius H."/>
            <person name="Guiguen Y."/>
        </authorList>
    </citation>
    <scope>NUCLEOTIDE SEQUENCE</scope>
    <source>
        <strain evidence="1">WJC10195</strain>
    </source>
</reference>
<accession>A0A9Q1END8</accession>
<name>A0A9Q1END8_SYNKA</name>
<comment type="caution">
    <text evidence="1">The sequence shown here is derived from an EMBL/GenBank/DDBJ whole genome shotgun (WGS) entry which is preliminary data.</text>
</comment>
<proteinExistence type="predicted"/>
<dbReference type="AlphaFoldDB" id="A0A9Q1END8"/>
<dbReference type="Proteomes" id="UP001152622">
    <property type="component" value="Chromosome 14"/>
</dbReference>
<sequence>MVTWAVWNFPIMPFTGPPKLCSMFHCYPAELPHSKREGWCLWEELAEQRILSSAPLDGKHAVSAEQCNVQRFLCLIQRS</sequence>